<sequence length="95" mass="10952">MFSTYSNSSILQKPSKTVLLGFTDVVVPPSLRTIIQGKHLLYSDFKRLISQERCTLSTVSTEDLQKRPIPYAFGYLKKVNMQYLLRSFVEAEKPY</sequence>
<evidence type="ECO:0000313" key="1">
    <source>
        <dbReference type="EMBL" id="CAI9728009.1"/>
    </source>
</evidence>
<organism evidence="1 2">
    <name type="scientific">Octopus vulgaris</name>
    <name type="common">Common octopus</name>
    <dbReference type="NCBI Taxonomy" id="6645"/>
    <lineage>
        <taxon>Eukaryota</taxon>
        <taxon>Metazoa</taxon>
        <taxon>Spiralia</taxon>
        <taxon>Lophotrochozoa</taxon>
        <taxon>Mollusca</taxon>
        <taxon>Cephalopoda</taxon>
        <taxon>Coleoidea</taxon>
        <taxon>Octopodiformes</taxon>
        <taxon>Octopoda</taxon>
        <taxon>Incirrata</taxon>
        <taxon>Octopodidae</taxon>
        <taxon>Octopus</taxon>
    </lineage>
</organism>
<dbReference type="AlphaFoldDB" id="A0AA36B602"/>
<keyword evidence="2" id="KW-1185">Reference proteome</keyword>
<protein>
    <submittedName>
        <fullName evidence="1">Uncharacterized protein</fullName>
    </submittedName>
</protein>
<evidence type="ECO:0000313" key="2">
    <source>
        <dbReference type="Proteomes" id="UP001162480"/>
    </source>
</evidence>
<gene>
    <name evidence="1" type="ORF">OCTVUL_1B008855</name>
</gene>
<dbReference type="Proteomes" id="UP001162480">
    <property type="component" value="Chromosome 9"/>
</dbReference>
<dbReference type="EMBL" id="OX597822">
    <property type="protein sequence ID" value="CAI9728009.1"/>
    <property type="molecule type" value="Genomic_DNA"/>
</dbReference>
<accession>A0AA36B602</accession>
<proteinExistence type="predicted"/>
<name>A0AA36B602_OCTVU</name>
<reference evidence="1" key="1">
    <citation type="submission" date="2023-08" db="EMBL/GenBank/DDBJ databases">
        <authorList>
            <person name="Alioto T."/>
            <person name="Alioto T."/>
            <person name="Gomez Garrido J."/>
        </authorList>
    </citation>
    <scope>NUCLEOTIDE SEQUENCE</scope>
</reference>